<evidence type="ECO:0000313" key="4">
    <source>
        <dbReference type="Proteomes" id="UP000595197"/>
    </source>
</evidence>
<dbReference type="InterPro" id="IPR001633">
    <property type="entry name" value="EAL_dom"/>
</dbReference>
<accession>A0ABX7BH04</accession>
<keyword evidence="3" id="KW-0614">Plasmid</keyword>
<geneLocation type="plasmid" evidence="3 4">
    <name>pTT6-1</name>
</geneLocation>
<protein>
    <submittedName>
        <fullName evidence="3">Bifunctional diguanylate cyclase/phosphodiesterase</fullName>
    </submittedName>
</protein>
<sequence length="546" mass="59823">MEEFFEDALIEAVVGGDEFPPRSLAATAHDALLEACDRLPCAFAILEPDARPSMMNSAFRTLFNPSVPVDAGDPDLVRLAGGDVRSLRSVDGRAWPVSTVRLGGGRILVTVEDRSAPAGTDLTERRDALTGVANRVVLKERIVQMLAEPEQDRQAALFLLDLDRFKTVNDTLGHAIGDKLLCRVVERLRSTVRKDDLVARLGGDEFAILQRSSRQPEAAKALAQRLVDLVGRTYLVDDHILNIGVSIGIALPPADGTEPDRLLKSADLALYRAKEEGRGRFRFFEQEMDARAQARRALELDLRRAFALRQFEVFYQAQMSLQDRRIVGFEALARWRHPQRGMVSPADFIPVAEEIGLISQIGEWVLLTACREAARWPGSHRIAVNLSPIQFSNPGLVETVSAALATSGLAPERLELEITESVLLDNTAATLAILHRLRTLGVRIAMDDFGTGYSSLGYLRSFPFDKVKIDQSFIRDMPTDGDSAAIVKAIIGLGVSLGISTTAEGVETEEQLNRLRAEGCTDIQGYLLSKPVPAAEVAAVLNRIPT</sequence>
<dbReference type="PANTHER" id="PTHR44757:SF2">
    <property type="entry name" value="BIOFILM ARCHITECTURE MAINTENANCE PROTEIN MBAA"/>
    <property type="match status" value="1"/>
</dbReference>
<feature type="domain" description="GGDEF" evidence="2">
    <location>
        <begin position="153"/>
        <end position="286"/>
    </location>
</feature>
<dbReference type="InterPro" id="IPR052155">
    <property type="entry name" value="Biofilm_reg_signaling"/>
</dbReference>
<dbReference type="InterPro" id="IPR043128">
    <property type="entry name" value="Rev_trsase/Diguanyl_cyclase"/>
</dbReference>
<evidence type="ECO:0000259" key="1">
    <source>
        <dbReference type="PROSITE" id="PS50883"/>
    </source>
</evidence>
<dbReference type="Pfam" id="PF00990">
    <property type="entry name" value="GGDEF"/>
    <property type="match status" value="1"/>
</dbReference>
<dbReference type="NCBIfam" id="TIGR00254">
    <property type="entry name" value="GGDEF"/>
    <property type="match status" value="1"/>
</dbReference>
<dbReference type="PANTHER" id="PTHR44757">
    <property type="entry name" value="DIGUANYLATE CYCLASE DGCP"/>
    <property type="match status" value="1"/>
</dbReference>
<name>A0ABX7BH04_9PROT</name>
<evidence type="ECO:0000313" key="3">
    <source>
        <dbReference type="EMBL" id="QQP92880.1"/>
    </source>
</evidence>
<dbReference type="PROSITE" id="PS50883">
    <property type="entry name" value="EAL"/>
    <property type="match status" value="1"/>
</dbReference>
<dbReference type="EMBL" id="CP067421">
    <property type="protein sequence ID" value="QQP92880.1"/>
    <property type="molecule type" value="Genomic_DNA"/>
</dbReference>
<keyword evidence="4" id="KW-1185">Reference proteome</keyword>
<gene>
    <name evidence="3" type="ORF">IGS68_31065</name>
</gene>
<dbReference type="CDD" id="cd01948">
    <property type="entry name" value="EAL"/>
    <property type="match status" value="1"/>
</dbReference>
<reference evidence="3" key="1">
    <citation type="submission" date="2021-02" db="EMBL/GenBank/DDBJ databases">
        <title>Skermanella TT6 skin isolate.</title>
        <authorList>
            <person name="Lee K."/>
            <person name="Ganzorig M."/>
        </authorList>
    </citation>
    <scope>NUCLEOTIDE SEQUENCE</scope>
    <source>
        <strain evidence="3">TT6</strain>
    </source>
</reference>
<dbReference type="InterPro" id="IPR000160">
    <property type="entry name" value="GGDEF_dom"/>
</dbReference>
<dbReference type="Gene3D" id="3.30.70.270">
    <property type="match status" value="1"/>
</dbReference>
<dbReference type="CDD" id="cd01949">
    <property type="entry name" value="GGDEF"/>
    <property type="match status" value="1"/>
</dbReference>
<evidence type="ECO:0000259" key="2">
    <source>
        <dbReference type="PROSITE" id="PS50887"/>
    </source>
</evidence>
<feature type="domain" description="EAL" evidence="1">
    <location>
        <begin position="295"/>
        <end position="545"/>
    </location>
</feature>
<dbReference type="SUPFAM" id="SSF141868">
    <property type="entry name" value="EAL domain-like"/>
    <property type="match status" value="1"/>
</dbReference>
<dbReference type="Pfam" id="PF00563">
    <property type="entry name" value="EAL"/>
    <property type="match status" value="1"/>
</dbReference>
<dbReference type="PROSITE" id="PS50887">
    <property type="entry name" value="GGDEF"/>
    <property type="match status" value="1"/>
</dbReference>
<proteinExistence type="predicted"/>
<dbReference type="InterPro" id="IPR029787">
    <property type="entry name" value="Nucleotide_cyclase"/>
</dbReference>
<dbReference type="Gene3D" id="3.20.20.450">
    <property type="entry name" value="EAL domain"/>
    <property type="match status" value="1"/>
</dbReference>
<dbReference type="SUPFAM" id="SSF55073">
    <property type="entry name" value="Nucleotide cyclase"/>
    <property type="match status" value="1"/>
</dbReference>
<dbReference type="Proteomes" id="UP000595197">
    <property type="component" value="Plasmid pTT6-1"/>
</dbReference>
<dbReference type="SMART" id="SM00267">
    <property type="entry name" value="GGDEF"/>
    <property type="match status" value="1"/>
</dbReference>
<dbReference type="SMART" id="SM00052">
    <property type="entry name" value="EAL"/>
    <property type="match status" value="1"/>
</dbReference>
<dbReference type="InterPro" id="IPR035919">
    <property type="entry name" value="EAL_sf"/>
</dbReference>
<organism evidence="3 4">
    <name type="scientific">Skermanella cutis</name>
    <dbReference type="NCBI Taxonomy" id="2775420"/>
    <lineage>
        <taxon>Bacteria</taxon>
        <taxon>Pseudomonadati</taxon>
        <taxon>Pseudomonadota</taxon>
        <taxon>Alphaproteobacteria</taxon>
        <taxon>Rhodospirillales</taxon>
        <taxon>Azospirillaceae</taxon>
        <taxon>Skermanella</taxon>
    </lineage>
</organism>